<dbReference type="Proteomes" id="UP000316330">
    <property type="component" value="Unassembled WGS sequence"/>
</dbReference>
<protein>
    <submittedName>
        <fullName evidence="1">Uncharacterized protein</fullName>
    </submittedName>
</protein>
<organism evidence="1 2">
    <name type="scientific">Cohnella terricola</name>
    <dbReference type="NCBI Taxonomy" id="1289167"/>
    <lineage>
        <taxon>Bacteria</taxon>
        <taxon>Bacillati</taxon>
        <taxon>Bacillota</taxon>
        <taxon>Bacilli</taxon>
        <taxon>Bacillales</taxon>
        <taxon>Paenibacillaceae</taxon>
        <taxon>Cohnella</taxon>
    </lineage>
</organism>
<proteinExistence type="predicted"/>
<sequence length="75" mass="8838">MNVSEATPFNRRIWLIGIIFLKNISIITRPKIDILSLLLSTIGFERVYFCRDIDDRCALHLVIYEACKWKLIIIK</sequence>
<keyword evidence="2" id="KW-1185">Reference proteome</keyword>
<gene>
    <name evidence="1" type="ORF">FPZ45_01580</name>
</gene>
<evidence type="ECO:0000313" key="2">
    <source>
        <dbReference type="Proteomes" id="UP000316330"/>
    </source>
</evidence>
<comment type="caution">
    <text evidence="1">The sequence shown here is derived from an EMBL/GenBank/DDBJ whole genome shotgun (WGS) entry which is preliminary data.</text>
</comment>
<evidence type="ECO:0000313" key="1">
    <source>
        <dbReference type="EMBL" id="TVY04312.1"/>
    </source>
</evidence>
<accession>A0A559JWP6</accession>
<name>A0A559JWP6_9BACL</name>
<dbReference type="AlphaFoldDB" id="A0A559JWP6"/>
<dbReference type="EMBL" id="VNJJ01000001">
    <property type="protein sequence ID" value="TVY04312.1"/>
    <property type="molecule type" value="Genomic_DNA"/>
</dbReference>
<reference evidence="1 2" key="1">
    <citation type="submission" date="2019-07" db="EMBL/GenBank/DDBJ databases">
        <authorList>
            <person name="Kim J."/>
        </authorList>
    </citation>
    <scope>NUCLEOTIDE SEQUENCE [LARGE SCALE GENOMIC DNA]</scope>
    <source>
        <strain evidence="1 2">G13</strain>
    </source>
</reference>